<gene>
    <name evidence="1" type="ORF">GCM10009819_27350</name>
</gene>
<protein>
    <submittedName>
        <fullName evidence="1">HAD family phosphatase</fullName>
    </submittedName>
</protein>
<dbReference type="InterPro" id="IPR036412">
    <property type="entry name" value="HAD-like_sf"/>
</dbReference>
<accession>A0ABN2UPT2</accession>
<dbReference type="PANTHER" id="PTHR43611:SF3">
    <property type="entry name" value="FLAVIN MONONUCLEOTIDE HYDROLASE 1, CHLOROPLATIC"/>
    <property type="match status" value="1"/>
</dbReference>
<dbReference type="Proteomes" id="UP001501196">
    <property type="component" value="Unassembled WGS sequence"/>
</dbReference>
<proteinExistence type="predicted"/>
<dbReference type="SFLD" id="SFLDG01129">
    <property type="entry name" value="C1.5:_HAD__Beta-PGM__Phosphata"/>
    <property type="match status" value="1"/>
</dbReference>
<dbReference type="EMBL" id="BAAAPW010000004">
    <property type="protein sequence ID" value="GAA2040391.1"/>
    <property type="molecule type" value="Genomic_DNA"/>
</dbReference>
<dbReference type="InterPro" id="IPR006439">
    <property type="entry name" value="HAD-SF_hydro_IA"/>
</dbReference>
<organism evidence="1 2">
    <name type="scientific">Agromyces tropicus</name>
    <dbReference type="NCBI Taxonomy" id="555371"/>
    <lineage>
        <taxon>Bacteria</taxon>
        <taxon>Bacillati</taxon>
        <taxon>Actinomycetota</taxon>
        <taxon>Actinomycetes</taxon>
        <taxon>Micrococcales</taxon>
        <taxon>Microbacteriaceae</taxon>
        <taxon>Agromyces</taxon>
    </lineage>
</organism>
<dbReference type="Pfam" id="PF00702">
    <property type="entry name" value="Hydrolase"/>
    <property type="match status" value="1"/>
</dbReference>
<dbReference type="InterPro" id="IPR023214">
    <property type="entry name" value="HAD_sf"/>
</dbReference>
<evidence type="ECO:0000313" key="1">
    <source>
        <dbReference type="EMBL" id="GAA2040391.1"/>
    </source>
</evidence>
<dbReference type="PRINTS" id="PR00413">
    <property type="entry name" value="HADHALOGNASE"/>
</dbReference>
<dbReference type="Gene3D" id="3.40.50.1000">
    <property type="entry name" value="HAD superfamily/HAD-like"/>
    <property type="match status" value="1"/>
</dbReference>
<reference evidence="1 2" key="1">
    <citation type="journal article" date="2019" name="Int. J. Syst. Evol. Microbiol.">
        <title>The Global Catalogue of Microorganisms (GCM) 10K type strain sequencing project: providing services to taxonomists for standard genome sequencing and annotation.</title>
        <authorList>
            <consortium name="The Broad Institute Genomics Platform"/>
            <consortium name="The Broad Institute Genome Sequencing Center for Infectious Disease"/>
            <person name="Wu L."/>
            <person name="Ma J."/>
        </authorList>
    </citation>
    <scope>NUCLEOTIDE SEQUENCE [LARGE SCALE GENOMIC DNA]</scope>
    <source>
        <strain evidence="1 2">JCM 15672</strain>
    </source>
</reference>
<evidence type="ECO:0000313" key="2">
    <source>
        <dbReference type="Proteomes" id="UP001501196"/>
    </source>
</evidence>
<dbReference type="SUPFAM" id="SSF56784">
    <property type="entry name" value="HAD-like"/>
    <property type="match status" value="1"/>
</dbReference>
<name>A0ABN2UPT2_9MICO</name>
<dbReference type="NCBIfam" id="TIGR01509">
    <property type="entry name" value="HAD-SF-IA-v3"/>
    <property type="match status" value="1"/>
</dbReference>
<dbReference type="SFLD" id="SFLDS00003">
    <property type="entry name" value="Haloacid_Dehalogenase"/>
    <property type="match status" value="1"/>
</dbReference>
<dbReference type="CDD" id="cd02603">
    <property type="entry name" value="HAD_sEH-N_like"/>
    <property type="match status" value="1"/>
</dbReference>
<dbReference type="PANTHER" id="PTHR43611">
    <property type="entry name" value="ALPHA-D-GLUCOSE 1-PHOSPHATE PHOSPHATASE"/>
    <property type="match status" value="1"/>
</dbReference>
<comment type="caution">
    <text evidence="1">The sequence shown here is derived from an EMBL/GenBank/DDBJ whole genome shotgun (WGS) entry which is preliminary data.</text>
</comment>
<keyword evidence="2" id="KW-1185">Reference proteome</keyword>
<sequence>MGMPATIPAPIALSPRVVVFDYGEVISRAPSADDRAALLARAGVAAPDAEAFWAAYWAHRDELDRGTLPIADYWSLVADEIGATWSDLDVHELWAIDHRSWLSVDPGTLAVLHALRSGGTRLALLSNAGPDFGGWLRHGSFAPLFEAVFVSGELHAVKPEAEIFEHVMRELGIGPEDLLFVDNKAVNVDGAVAVGGAGHVFEDAAGLEAWLRALAA</sequence>